<organism evidence="1 2">
    <name type="scientific">Phytophthora lilii</name>
    <dbReference type="NCBI Taxonomy" id="2077276"/>
    <lineage>
        <taxon>Eukaryota</taxon>
        <taxon>Sar</taxon>
        <taxon>Stramenopiles</taxon>
        <taxon>Oomycota</taxon>
        <taxon>Peronosporomycetes</taxon>
        <taxon>Peronosporales</taxon>
        <taxon>Peronosporaceae</taxon>
        <taxon>Phytophthora</taxon>
    </lineage>
</organism>
<sequence length="433" mass="49676">MFAYELEGLKRLNIQAIKWGSSYRFKVRGRTGKMVYVSNVLRPINQRLVAKQYHVSTEILEKHLSPDYKSDPKYRFYNGNHMDSHLYEGVEATDFYDKLENVLSTQASAFKVSVALEYELVSKTDPDDTRYFYPNLANTYAFNKPVAINSKSIDESSYMRLKDPLDHTSLTQKRKIADPSEGDYADHTKQRLEDTFEFDTSTSTSLDHVDMKDRDDVDLFTNEDTTKLAKAFEPRDGEARHGIKIGIDKDMNSSLTSADNEAKKIRMDYYNKIVSEGVQLLFRLKPIVDTKRDTSTRIKSYEGPQYRDDTLQKLYDESEAAFLKYGEAQRKNDEAKRVIKGNNSKSARSALKAATAAMNATNAVYHIKAKSYTDAKNDTVVNQFSNRQDERSVRQTVNNMVYQLSTTGMAPQALNKSPCRTRRFLARVYMALF</sequence>
<gene>
    <name evidence="1" type="ORF">Plil01_001306500</name>
</gene>
<name>A0A9W6UBS8_9STRA</name>
<keyword evidence="2" id="KW-1185">Reference proteome</keyword>
<dbReference type="AlphaFoldDB" id="A0A9W6UBS8"/>
<proteinExistence type="predicted"/>
<accession>A0A9W6UBS8</accession>
<comment type="caution">
    <text evidence="1">The sequence shown here is derived from an EMBL/GenBank/DDBJ whole genome shotgun (WGS) entry which is preliminary data.</text>
</comment>
<evidence type="ECO:0000313" key="2">
    <source>
        <dbReference type="Proteomes" id="UP001165083"/>
    </source>
</evidence>
<dbReference type="Proteomes" id="UP001165083">
    <property type="component" value="Unassembled WGS sequence"/>
</dbReference>
<dbReference type="EMBL" id="BSXW01000850">
    <property type="protein sequence ID" value="GMF30598.1"/>
    <property type="molecule type" value="Genomic_DNA"/>
</dbReference>
<reference evidence="1" key="1">
    <citation type="submission" date="2023-04" db="EMBL/GenBank/DDBJ databases">
        <title>Phytophthora lilii NBRC 32176.</title>
        <authorList>
            <person name="Ichikawa N."/>
            <person name="Sato H."/>
            <person name="Tonouchi N."/>
        </authorList>
    </citation>
    <scope>NUCLEOTIDE SEQUENCE</scope>
    <source>
        <strain evidence="1">NBRC 32176</strain>
    </source>
</reference>
<evidence type="ECO:0000313" key="1">
    <source>
        <dbReference type="EMBL" id="GMF30598.1"/>
    </source>
</evidence>
<protein>
    <submittedName>
        <fullName evidence="1">Unnamed protein product</fullName>
    </submittedName>
</protein>